<dbReference type="EMBL" id="LKAM01000010">
    <property type="protein sequence ID" value="KUM46769.1"/>
    <property type="molecule type" value="Genomic_DNA"/>
</dbReference>
<keyword evidence="1" id="KW-0496">Mitochondrion</keyword>
<protein>
    <submittedName>
        <fullName evidence="1">Uncharacterized protein</fullName>
    </submittedName>
</protein>
<name>A0A101LWR6_PICGL</name>
<accession>A0A101LWR6</accession>
<evidence type="ECO:0000313" key="1">
    <source>
        <dbReference type="EMBL" id="KUM46769.1"/>
    </source>
</evidence>
<gene>
    <name evidence="1" type="ORF">ABT39_MTgene1451</name>
</gene>
<proteinExistence type="predicted"/>
<dbReference type="AlphaFoldDB" id="A0A101LWR6"/>
<reference evidence="1" key="1">
    <citation type="journal article" date="2015" name="Genome Biol. Evol.">
        <title>Organellar Genomes of White Spruce (Picea glauca): Assembly and Annotation.</title>
        <authorList>
            <person name="Jackman S.D."/>
            <person name="Warren R.L."/>
            <person name="Gibb E.A."/>
            <person name="Vandervalk B.P."/>
            <person name="Mohamadi H."/>
            <person name="Chu J."/>
            <person name="Raymond A."/>
            <person name="Pleasance S."/>
            <person name="Coope R."/>
            <person name="Wildung M.R."/>
            <person name="Ritland C.E."/>
            <person name="Bousquet J."/>
            <person name="Jones S.J."/>
            <person name="Bohlmann J."/>
            <person name="Birol I."/>
        </authorList>
    </citation>
    <scope>NUCLEOTIDE SEQUENCE [LARGE SCALE GENOMIC DNA]</scope>
    <source>
        <tissue evidence="1">Flushing bud</tissue>
    </source>
</reference>
<comment type="caution">
    <text evidence="1">The sequence shown here is derived from an EMBL/GenBank/DDBJ whole genome shotgun (WGS) entry which is preliminary data.</text>
</comment>
<sequence>MGINTISNLHHEYELDSRLHIHVEDNMVINPSILTSFFAGEIDGNGDLRTETSK</sequence>
<geneLocation type="mitochondrion" evidence="1"/>
<organism evidence="1">
    <name type="scientific">Picea glauca</name>
    <name type="common">White spruce</name>
    <name type="synonym">Pinus glauca</name>
    <dbReference type="NCBI Taxonomy" id="3330"/>
    <lineage>
        <taxon>Eukaryota</taxon>
        <taxon>Viridiplantae</taxon>
        <taxon>Streptophyta</taxon>
        <taxon>Embryophyta</taxon>
        <taxon>Tracheophyta</taxon>
        <taxon>Spermatophyta</taxon>
        <taxon>Pinopsida</taxon>
        <taxon>Pinidae</taxon>
        <taxon>Conifers I</taxon>
        <taxon>Pinales</taxon>
        <taxon>Pinaceae</taxon>
        <taxon>Picea</taxon>
    </lineage>
</organism>